<protein>
    <submittedName>
        <fullName evidence="1">S-adenosyl-L-methionine-dependent methyltransferase</fullName>
    </submittedName>
</protein>
<dbReference type="InterPro" id="IPR029063">
    <property type="entry name" value="SAM-dependent_MTases_sf"/>
</dbReference>
<gene>
    <name evidence="1" type="ORF">BS50DRAFT_636039</name>
</gene>
<dbReference type="Pfam" id="PF01209">
    <property type="entry name" value="Ubie_methyltran"/>
    <property type="match status" value="1"/>
</dbReference>
<dbReference type="Gene3D" id="3.40.50.150">
    <property type="entry name" value="Vaccinia Virus protein VP39"/>
    <property type="match status" value="1"/>
</dbReference>
<proteinExistence type="predicted"/>
<name>A0A2T2NII9_CORCC</name>
<evidence type="ECO:0000313" key="1">
    <source>
        <dbReference type="EMBL" id="PSN65251.1"/>
    </source>
</evidence>
<dbReference type="OrthoDB" id="2013972at2759"/>
<keyword evidence="1" id="KW-0808">Transferase</keyword>
<dbReference type="SUPFAM" id="SSF53335">
    <property type="entry name" value="S-adenosyl-L-methionine-dependent methyltransferases"/>
    <property type="match status" value="1"/>
</dbReference>
<dbReference type="GO" id="GO:0032259">
    <property type="term" value="P:methylation"/>
    <property type="evidence" value="ECO:0007669"/>
    <property type="project" value="UniProtKB-KW"/>
</dbReference>
<dbReference type="CDD" id="cd02440">
    <property type="entry name" value="AdoMet_MTases"/>
    <property type="match status" value="1"/>
</dbReference>
<dbReference type="GO" id="GO:0008168">
    <property type="term" value="F:methyltransferase activity"/>
    <property type="evidence" value="ECO:0007669"/>
    <property type="project" value="UniProtKB-KW"/>
</dbReference>
<keyword evidence="1" id="KW-0489">Methyltransferase</keyword>
<sequence length="290" mass="31730">MSTDKSSHASEGVFLSFDAAEKYKIAENATRPYASIMIQKSGLSQLEGEAQIFDLACGTGALEVELYGAVPQEKWGNMSVLGGDVSTSMLEFLEARGKAEGWTGLQTQVVDGMNIQLPPDSYTHLFISFGIFGMPLSTLQTCHSLIRPGGFIAISTWKTLHWYEIVASAIAKLDDSPPVPSYEDVVNKMHMGNRWEDPESVESHLRNAGFEDVEMVVKSIRAVAGTAAGWAEAMMFPVKMIGSEWEAGRKEERFKAIHEHLRAWAEGKFGVDGKVEMDFTGIVGTGRKAA</sequence>
<dbReference type="AlphaFoldDB" id="A0A2T2NII9"/>
<dbReference type="PANTHER" id="PTHR43591">
    <property type="entry name" value="METHYLTRANSFERASE"/>
    <property type="match status" value="1"/>
</dbReference>
<dbReference type="EMBL" id="KZ678137">
    <property type="protein sequence ID" value="PSN65251.1"/>
    <property type="molecule type" value="Genomic_DNA"/>
</dbReference>
<keyword evidence="2" id="KW-1185">Reference proteome</keyword>
<organism evidence="1 2">
    <name type="scientific">Corynespora cassiicola Philippines</name>
    <dbReference type="NCBI Taxonomy" id="1448308"/>
    <lineage>
        <taxon>Eukaryota</taxon>
        <taxon>Fungi</taxon>
        <taxon>Dikarya</taxon>
        <taxon>Ascomycota</taxon>
        <taxon>Pezizomycotina</taxon>
        <taxon>Dothideomycetes</taxon>
        <taxon>Pleosporomycetidae</taxon>
        <taxon>Pleosporales</taxon>
        <taxon>Corynesporascaceae</taxon>
        <taxon>Corynespora</taxon>
    </lineage>
</organism>
<reference evidence="1 2" key="1">
    <citation type="journal article" date="2018" name="Front. Microbiol.">
        <title>Genome-Wide Analysis of Corynespora cassiicola Leaf Fall Disease Putative Effectors.</title>
        <authorList>
            <person name="Lopez D."/>
            <person name="Ribeiro S."/>
            <person name="Label P."/>
            <person name="Fumanal B."/>
            <person name="Venisse J.S."/>
            <person name="Kohler A."/>
            <person name="de Oliveira R.R."/>
            <person name="Labutti K."/>
            <person name="Lipzen A."/>
            <person name="Lail K."/>
            <person name="Bauer D."/>
            <person name="Ohm R.A."/>
            <person name="Barry K.W."/>
            <person name="Spatafora J."/>
            <person name="Grigoriev I.V."/>
            <person name="Martin F.M."/>
            <person name="Pujade-Renaud V."/>
        </authorList>
    </citation>
    <scope>NUCLEOTIDE SEQUENCE [LARGE SCALE GENOMIC DNA]</scope>
    <source>
        <strain evidence="1 2">Philippines</strain>
    </source>
</reference>
<dbReference type="Proteomes" id="UP000240883">
    <property type="component" value="Unassembled WGS sequence"/>
</dbReference>
<evidence type="ECO:0000313" key="2">
    <source>
        <dbReference type="Proteomes" id="UP000240883"/>
    </source>
</evidence>
<accession>A0A2T2NII9</accession>